<sequence length="93" mass="10919">MEEPKFVEVHYFKQVRNPSLKQYLVRRAITEAGVKTRDMKGITVNPETGRPMPQSALSISQEVKGLTAEKLLELHPEWQEEYEREYGKRRKTT</sequence>
<protein>
    <submittedName>
        <fullName evidence="1">Uncharacterized protein</fullName>
    </submittedName>
</protein>
<organism evidence="1">
    <name type="scientific">marine sediment metagenome</name>
    <dbReference type="NCBI Taxonomy" id="412755"/>
    <lineage>
        <taxon>unclassified sequences</taxon>
        <taxon>metagenomes</taxon>
        <taxon>ecological metagenomes</taxon>
    </lineage>
</organism>
<dbReference type="AlphaFoldDB" id="X1LIV9"/>
<gene>
    <name evidence="1" type="ORF">S06H3_12139</name>
</gene>
<comment type="caution">
    <text evidence="1">The sequence shown here is derived from an EMBL/GenBank/DDBJ whole genome shotgun (WGS) entry which is preliminary data.</text>
</comment>
<reference evidence="1" key="1">
    <citation type="journal article" date="2014" name="Front. Microbiol.">
        <title>High frequency of phylogenetically diverse reductive dehalogenase-homologous genes in deep subseafloor sedimentary metagenomes.</title>
        <authorList>
            <person name="Kawai M."/>
            <person name="Futagami T."/>
            <person name="Toyoda A."/>
            <person name="Takaki Y."/>
            <person name="Nishi S."/>
            <person name="Hori S."/>
            <person name="Arai W."/>
            <person name="Tsubouchi T."/>
            <person name="Morono Y."/>
            <person name="Uchiyama I."/>
            <person name="Ito T."/>
            <person name="Fujiyama A."/>
            <person name="Inagaki F."/>
            <person name="Takami H."/>
        </authorList>
    </citation>
    <scope>NUCLEOTIDE SEQUENCE</scope>
    <source>
        <strain evidence="1">Expedition CK06-06</strain>
    </source>
</reference>
<dbReference type="EMBL" id="BARV01005958">
    <property type="protein sequence ID" value="GAI05781.1"/>
    <property type="molecule type" value="Genomic_DNA"/>
</dbReference>
<accession>X1LIV9</accession>
<proteinExistence type="predicted"/>
<name>X1LIV9_9ZZZZ</name>
<evidence type="ECO:0000313" key="1">
    <source>
        <dbReference type="EMBL" id="GAI05781.1"/>
    </source>
</evidence>